<keyword evidence="1" id="KW-0812">Transmembrane</keyword>
<dbReference type="Proteomes" id="UP001138894">
    <property type="component" value="Unassembled WGS sequence"/>
</dbReference>
<evidence type="ECO:0008006" key="4">
    <source>
        <dbReference type="Google" id="ProtNLM"/>
    </source>
</evidence>
<dbReference type="RefSeq" id="WP_218546330.1">
    <property type="nucleotide sequence ID" value="NZ_JAGSPD010000007.1"/>
</dbReference>
<dbReference type="AlphaFoldDB" id="A0A9X1JQ91"/>
<evidence type="ECO:0000256" key="1">
    <source>
        <dbReference type="SAM" id="Phobius"/>
    </source>
</evidence>
<feature type="transmembrane region" description="Helical" evidence="1">
    <location>
        <begin position="133"/>
        <end position="151"/>
    </location>
</feature>
<evidence type="ECO:0000313" key="3">
    <source>
        <dbReference type="Proteomes" id="UP001138894"/>
    </source>
</evidence>
<name>A0A9X1JQ91_9FLAO</name>
<accession>A0A9X1JQ91</accession>
<reference evidence="2" key="1">
    <citation type="submission" date="2021-04" db="EMBL/GenBank/DDBJ databases">
        <authorList>
            <person name="Pira H."/>
            <person name="Risdian C."/>
            <person name="Wink J."/>
        </authorList>
    </citation>
    <scope>NUCLEOTIDE SEQUENCE</scope>
    <source>
        <strain evidence="2">WHY3</strain>
    </source>
</reference>
<evidence type="ECO:0000313" key="2">
    <source>
        <dbReference type="EMBL" id="MBV7269574.1"/>
    </source>
</evidence>
<keyword evidence="3" id="KW-1185">Reference proteome</keyword>
<comment type="caution">
    <text evidence="2">The sequence shown here is derived from an EMBL/GenBank/DDBJ whole genome shotgun (WGS) entry which is preliminary data.</text>
</comment>
<protein>
    <recommendedName>
        <fullName evidence="4">TIR domain-containing protein</fullName>
    </recommendedName>
</protein>
<proteinExistence type="predicted"/>
<keyword evidence="1" id="KW-1133">Transmembrane helix</keyword>
<dbReference type="EMBL" id="JAGSPD010000007">
    <property type="protein sequence ID" value="MBV7269574.1"/>
    <property type="molecule type" value="Genomic_DNA"/>
</dbReference>
<sequence length="154" mass="17417">MRTFISYSINDTDQYLLTLLSSELYKKGVTITQSNDFHLEMSSLTKVNINKSNLFIGIITGQGQERDRVLKEWQLANVSNVPSILMIENTVPIDPNFKSPYIIFDRNYPQNAINLLHQKITELKKEIDKNPNALAWILGGAALLSIFGLLSSDD</sequence>
<organism evidence="2 3">
    <name type="scientific">Winogradskyella luteola</name>
    <dbReference type="NCBI Taxonomy" id="2828330"/>
    <lineage>
        <taxon>Bacteria</taxon>
        <taxon>Pseudomonadati</taxon>
        <taxon>Bacteroidota</taxon>
        <taxon>Flavobacteriia</taxon>
        <taxon>Flavobacteriales</taxon>
        <taxon>Flavobacteriaceae</taxon>
        <taxon>Winogradskyella</taxon>
    </lineage>
</organism>
<gene>
    <name evidence="2" type="ORF">KCG49_10290</name>
</gene>
<keyword evidence="1" id="KW-0472">Membrane</keyword>